<name>A0ABN9U5J5_9DINO</name>
<evidence type="ECO:0000313" key="1">
    <source>
        <dbReference type="EMBL" id="CAK0854247.1"/>
    </source>
</evidence>
<dbReference type="SUPFAM" id="SSF56219">
    <property type="entry name" value="DNase I-like"/>
    <property type="match status" value="1"/>
</dbReference>
<gene>
    <name evidence="1" type="ORF">PCOR1329_LOCUS45414</name>
</gene>
<protein>
    <submittedName>
        <fullName evidence="1">Uncharacterized protein</fullName>
    </submittedName>
</protein>
<reference evidence="1" key="1">
    <citation type="submission" date="2023-10" db="EMBL/GenBank/DDBJ databases">
        <authorList>
            <person name="Chen Y."/>
            <person name="Shah S."/>
            <person name="Dougan E. K."/>
            <person name="Thang M."/>
            <person name="Chan C."/>
        </authorList>
    </citation>
    <scope>NUCLEOTIDE SEQUENCE [LARGE SCALE GENOMIC DNA]</scope>
</reference>
<accession>A0ABN9U5J5</accession>
<dbReference type="InterPro" id="IPR036691">
    <property type="entry name" value="Endo/exonu/phosph_ase_sf"/>
</dbReference>
<sequence length="169" mass="18408">MVKPSVSFRVHTIKANSWGTMKSLLAGSLAHVVLAQKRRLITKDEIDQASFLCTRRGWKSIWAPPNPTVARGSSGGLAILIRSWAACNTVDQTMAYPDRCVMCEAQMSGAYPIVVAPAYCVHPAGLDDEQIRTLARLGGQPPSGRQPWLRGADFNCEPGELEHHSIAVL</sequence>
<dbReference type="Proteomes" id="UP001189429">
    <property type="component" value="Unassembled WGS sequence"/>
</dbReference>
<comment type="caution">
    <text evidence="1">The sequence shown here is derived from an EMBL/GenBank/DDBJ whole genome shotgun (WGS) entry which is preliminary data.</text>
</comment>
<evidence type="ECO:0000313" key="2">
    <source>
        <dbReference type="Proteomes" id="UP001189429"/>
    </source>
</evidence>
<keyword evidence="2" id="KW-1185">Reference proteome</keyword>
<proteinExistence type="predicted"/>
<dbReference type="EMBL" id="CAUYUJ010015461">
    <property type="protein sequence ID" value="CAK0854247.1"/>
    <property type="molecule type" value="Genomic_DNA"/>
</dbReference>
<dbReference type="Gene3D" id="3.60.10.10">
    <property type="entry name" value="Endonuclease/exonuclease/phosphatase"/>
    <property type="match status" value="1"/>
</dbReference>
<organism evidence="1 2">
    <name type="scientific">Prorocentrum cordatum</name>
    <dbReference type="NCBI Taxonomy" id="2364126"/>
    <lineage>
        <taxon>Eukaryota</taxon>
        <taxon>Sar</taxon>
        <taxon>Alveolata</taxon>
        <taxon>Dinophyceae</taxon>
        <taxon>Prorocentrales</taxon>
        <taxon>Prorocentraceae</taxon>
        <taxon>Prorocentrum</taxon>
    </lineage>
</organism>